<dbReference type="InterPro" id="IPR033740">
    <property type="entry name" value="Pept_M24B"/>
</dbReference>
<dbReference type="Pfam" id="PF16188">
    <property type="entry name" value="Peptidase_M24_C"/>
    <property type="match status" value="1"/>
</dbReference>
<dbReference type="GO" id="GO:0046872">
    <property type="term" value="F:metal ion binding"/>
    <property type="evidence" value="ECO:0007669"/>
    <property type="project" value="UniProtKB-KW"/>
</dbReference>
<dbReference type="CDD" id="cd01085">
    <property type="entry name" value="APP"/>
    <property type="match status" value="1"/>
</dbReference>
<proteinExistence type="inferred from homology"/>
<dbReference type="Gene3D" id="3.90.230.10">
    <property type="entry name" value="Creatinase/methionine aminopeptidase superfamily"/>
    <property type="match status" value="1"/>
</dbReference>
<gene>
    <name evidence="7" type="ORF">SDC9_36437</name>
</gene>
<evidence type="ECO:0000256" key="2">
    <source>
        <dbReference type="ARBA" id="ARBA00022723"/>
    </source>
</evidence>
<protein>
    <recommendedName>
        <fullName evidence="8">Xaa-Pro aminopeptidase</fullName>
    </recommendedName>
</protein>
<dbReference type="GO" id="GO:0070006">
    <property type="term" value="F:metalloaminopeptidase activity"/>
    <property type="evidence" value="ECO:0007669"/>
    <property type="project" value="InterPro"/>
</dbReference>
<dbReference type="PANTHER" id="PTHR43763:SF6">
    <property type="entry name" value="XAA-PRO AMINOPEPTIDASE 1"/>
    <property type="match status" value="1"/>
</dbReference>
<reference evidence="7" key="1">
    <citation type="submission" date="2019-08" db="EMBL/GenBank/DDBJ databases">
        <authorList>
            <person name="Kucharzyk K."/>
            <person name="Murdoch R.W."/>
            <person name="Higgins S."/>
            <person name="Loffler F."/>
        </authorList>
    </citation>
    <scope>NUCLEOTIDE SEQUENCE</scope>
</reference>
<dbReference type="Pfam" id="PF00557">
    <property type="entry name" value="Peptidase_M24"/>
    <property type="match status" value="1"/>
</dbReference>
<dbReference type="GO" id="GO:0005737">
    <property type="term" value="C:cytoplasm"/>
    <property type="evidence" value="ECO:0007669"/>
    <property type="project" value="UniProtKB-ARBA"/>
</dbReference>
<evidence type="ECO:0000313" key="7">
    <source>
        <dbReference type="EMBL" id="MPL90387.1"/>
    </source>
</evidence>
<evidence type="ECO:0008006" key="8">
    <source>
        <dbReference type="Google" id="ProtNLM"/>
    </source>
</evidence>
<dbReference type="PANTHER" id="PTHR43763">
    <property type="entry name" value="XAA-PRO AMINOPEPTIDASE 1"/>
    <property type="match status" value="1"/>
</dbReference>
<sequence length="582" mass="65598">MKEMAISAFIVPSNDPHFGEYIQDHFNCRTWLSGFTGSAGTLAITQTEAALWTDSRYFIQAEKELDGSGIELKKMRVAGTETIEQWIAQRLENNQSVGIDSSLFSFTEYNSLKLAFNNLNIQLCNDPFEIIWTERPPLKFSPVSLLSEEYTGESVKSKHNRLKTLLNVEGQFLYIISSCDEIAWLCNIRGRDIPYNPLPLSYAAVSAEKIFLFVDSSSFTLQDKRALERDDVVIMPYDTFSSFITDYPERALRIANPDKISIRNYNSSVKGGARFQLDQVRGGAVSMLKAIKNQVEQEGFRKAMIQDGIAWVKTLRAIEEKLNSDKRVTEKDIATLFSDFRSLSPLYKGESFAPIVAFGSNAALPHYSPSSEDVLISKVGLLLMDTGGQYLCGTTDTTRTIAVGPLTYEQRRDYTLILKGMINLSKARFLKGTRGTQLDFLARGPISSSGKIYMHGTGHGIGHYLCVHEGPQSIRMEENPVAIEPGMVVSNEPAVYQPGEYGIRIENVILCQKWMETESGIFNEFETLTFVPIDTNPVIRELLCDEEIKWLNKYHSMVFEKLSPALEPKEVDWLSDRCKEIN</sequence>
<evidence type="ECO:0000259" key="5">
    <source>
        <dbReference type="Pfam" id="PF01321"/>
    </source>
</evidence>
<evidence type="ECO:0000256" key="1">
    <source>
        <dbReference type="ARBA" id="ARBA00008766"/>
    </source>
</evidence>
<evidence type="ECO:0000256" key="3">
    <source>
        <dbReference type="ARBA" id="ARBA00022801"/>
    </source>
</evidence>
<dbReference type="AlphaFoldDB" id="A0A644VGM8"/>
<dbReference type="Pfam" id="PF01321">
    <property type="entry name" value="Creatinase_N"/>
    <property type="match status" value="1"/>
</dbReference>
<dbReference type="FunFam" id="3.90.230.10:FF:000009">
    <property type="entry name" value="xaa-Pro aminopeptidase 2"/>
    <property type="match status" value="1"/>
</dbReference>
<keyword evidence="2" id="KW-0479">Metal-binding</keyword>
<dbReference type="InterPro" id="IPR036005">
    <property type="entry name" value="Creatinase/aminopeptidase-like"/>
</dbReference>
<dbReference type="Pfam" id="PF16189">
    <property type="entry name" value="Creatinase_N_2"/>
    <property type="match status" value="1"/>
</dbReference>
<dbReference type="InterPro" id="IPR000587">
    <property type="entry name" value="Creatinase_N"/>
</dbReference>
<evidence type="ECO:0000259" key="4">
    <source>
        <dbReference type="Pfam" id="PF00557"/>
    </source>
</evidence>
<dbReference type="Gene3D" id="3.40.350.10">
    <property type="entry name" value="Creatinase/prolidase N-terminal domain"/>
    <property type="match status" value="2"/>
</dbReference>
<comment type="similarity">
    <text evidence="1">Belongs to the peptidase M24B family.</text>
</comment>
<dbReference type="SUPFAM" id="SSF53092">
    <property type="entry name" value="Creatinase/prolidase N-terminal domain"/>
    <property type="match status" value="1"/>
</dbReference>
<dbReference type="InterPro" id="IPR000994">
    <property type="entry name" value="Pept_M24"/>
</dbReference>
<comment type="caution">
    <text evidence="7">The sequence shown here is derived from an EMBL/GenBank/DDBJ whole genome shotgun (WGS) entry which is preliminary data.</text>
</comment>
<keyword evidence="3" id="KW-0378">Hydrolase</keyword>
<name>A0A644VGM8_9ZZZZ</name>
<organism evidence="7">
    <name type="scientific">bioreactor metagenome</name>
    <dbReference type="NCBI Taxonomy" id="1076179"/>
    <lineage>
        <taxon>unclassified sequences</taxon>
        <taxon>metagenomes</taxon>
        <taxon>ecological metagenomes</taxon>
    </lineage>
</organism>
<dbReference type="InterPro" id="IPR050422">
    <property type="entry name" value="X-Pro_aminopeptidase_P"/>
</dbReference>
<accession>A0A644VGM8</accession>
<dbReference type="SUPFAM" id="SSF55920">
    <property type="entry name" value="Creatinase/aminopeptidase"/>
    <property type="match status" value="1"/>
</dbReference>
<dbReference type="InterPro" id="IPR032416">
    <property type="entry name" value="Peptidase_M24_C"/>
</dbReference>
<feature type="domain" description="Peptidase M24" evidence="4">
    <location>
        <begin position="299"/>
        <end position="512"/>
    </location>
</feature>
<dbReference type="InterPro" id="IPR029149">
    <property type="entry name" value="Creatin/AminoP/Spt16_N"/>
</dbReference>
<feature type="domain" description="Creatinase N-terminal" evidence="5">
    <location>
        <begin position="1"/>
        <end position="121"/>
    </location>
</feature>
<dbReference type="EMBL" id="VSSQ01000302">
    <property type="protein sequence ID" value="MPL90387.1"/>
    <property type="molecule type" value="Genomic_DNA"/>
</dbReference>
<evidence type="ECO:0000259" key="6">
    <source>
        <dbReference type="Pfam" id="PF16188"/>
    </source>
</evidence>
<feature type="domain" description="Peptidase M24 C-terminal" evidence="6">
    <location>
        <begin position="522"/>
        <end position="581"/>
    </location>
</feature>